<protein>
    <submittedName>
        <fullName evidence="7">Dehydrosqualene desaturase</fullName>
    </submittedName>
</protein>
<dbReference type="OrthoDB" id="9814556at2"/>
<dbReference type="RefSeq" id="WP_130609641.1">
    <property type="nucleotide sequence ID" value="NZ_AP019400.1"/>
</dbReference>
<dbReference type="Gene3D" id="3.50.50.60">
    <property type="entry name" value="FAD/NAD(P)-binding domain"/>
    <property type="match status" value="2"/>
</dbReference>
<evidence type="ECO:0000259" key="6">
    <source>
        <dbReference type="Pfam" id="PF01593"/>
    </source>
</evidence>
<dbReference type="InterPro" id="IPR036188">
    <property type="entry name" value="FAD/NAD-bd_sf"/>
</dbReference>
<evidence type="ECO:0000256" key="1">
    <source>
        <dbReference type="ARBA" id="ARBA00004829"/>
    </source>
</evidence>
<organism evidence="7 8">
    <name type="scientific">Cohnella abietis</name>
    <dbReference type="NCBI Taxonomy" id="2507935"/>
    <lineage>
        <taxon>Bacteria</taxon>
        <taxon>Bacillati</taxon>
        <taxon>Bacillota</taxon>
        <taxon>Bacilli</taxon>
        <taxon>Bacillales</taxon>
        <taxon>Paenibacillaceae</taxon>
        <taxon>Cohnella</taxon>
    </lineage>
</organism>
<dbReference type="GO" id="GO:0016491">
    <property type="term" value="F:oxidoreductase activity"/>
    <property type="evidence" value="ECO:0007669"/>
    <property type="project" value="UniProtKB-KW"/>
</dbReference>
<dbReference type="AlphaFoldDB" id="A0A3T1D6D6"/>
<name>A0A3T1D6D6_9BACL</name>
<feature type="domain" description="Amine oxidase" evidence="6">
    <location>
        <begin position="10"/>
        <end position="469"/>
    </location>
</feature>
<dbReference type="SUPFAM" id="SSF51905">
    <property type="entry name" value="FAD/NAD(P)-binding domain"/>
    <property type="match status" value="1"/>
</dbReference>
<comment type="pathway">
    <text evidence="1 5">Carotenoid biosynthesis.</text>
</comment>
<evidence type="ECO:0000256" key="5">
    <source>
        <dbReference type="RuleBase" id="RU362075"/>
    </source>
</evidence>
<evidence type="ECO:0000313" key="7">
    <source>
        <dbReference type="EMBL" id="BBI33631.1"/>
    </source>
</evidence>
<accession>A0A3T1D6D6</accession>
<evidence type="ECO:0000313" key="8">
    <source>
        <dbReference type="Proteomes" id="UP000289856"/>
    </source>
</evidence>
<dbReference type="NCBIfam" id="TIGR02734">
    <property type="entry name" value="crtI_fam"/>
    <property type="match status" value="1"/>
</dbReference>
<gene>
    <name evidence="7" type="primary">crtN</name>
    <name evidence="7" type="ORF">KCTCHS21_30300</name>
</gene>
<reference evidence="7 8" key="1">
    <citation type="submission" date="2019-01" db="EMBL/GenBank/DDBJ databases">
        <title>Complete genome sequence of Cohnella hallensis HS21 isolated from Korean fir (Abies koreana) rhizospheric soil.</title>
        <authorList>
            <person name="Jiang L."/>
            <person name="Kang S.W."/>
            <person name="Kim S."/>
            <person name="Jung J."/>
            <person name="Kim C.Y."/>
            <person name="Kim D.H."/>
            <person name="Kim S.W."/>
            <person name="Lee J."/>
        </authorList>
    </citation>
    <scope>NUCLEOTIDE SEQUENCE [LARGE SCALE GENOMIC DNA]</scope>
    <source>
        <strain evidence="7 8">HS21</strain>
    </source>
</reference>
<sequence length="490" mass="54686">MEVAIVGGGIGGMTVALLLSKQGHSVTLYEKNRQLGGRLAYQQIGVSRIDQGPTIVLLPEMILSILEEAGVERSRIPLIPCDPMHRIHYTDGTVFHKWRDTARQAQEVEEKFPHEGDGFKRFMREMETVFGKGKEAFLERPFLRKRDFWNYRNVALLNKLQVFRSVREVAAKYFRDEKLKDAYSLQTLYIGGAPYRSPGLYSLLPFAEHAYGVWYFKGGYAGLSLLLEDELRSRGVNIQTDTEIDELIVEKGRCHGVVTSSGQARFDSVIYNGEFPGLSGLMRGKARPRFKSFVPSSGCVLVYLSVAKRWENSAVHQFFLPESLTDQLRHIFDEGKLPDEPSYYVFNPIVIDADAAPSDESVLCVLIPVPSIGKVNWSEETPALVDYVLDNMQQRAFPGLREAMIQMVVRTPEDASADGLYQGGSFGIAPILTQSAAFRPQIVPYPIQGLYAVGASVHPGGGIPIVMQGAKMLAQHLSKEWEHGTVSLPR</sequence>
<dbReference type="EMBL" id="AP019400">
    <property type="protein sequence ID" value="BBI33631.1"/>
    <property type="molecule type" value="Genomic_DNA"/>
</dbReference>
<dbReference type="GO" id="GO:0016117">
    <property type="term" value="P:carotenoid biosynthetic process"/>
    <property type="evidence" value="ECO:0007669"/>
    <property type="project" value="UniProtKB-KW"/>
</dbReference>
<dbReference type="InterPro" id="IPR014105">
    <property type="entry name" value="Carotenoid/retinoid_OxRdtase"/>
</dbReference>
<dbReference type="PANTHER" id="PTHR43734">
    <property type="entry name" value="PHYTOENE DESATURASE"/>
    <property type="match status" value="1"/>
</dbReference>
<comment type="similarity">
    <text evidence="4">Belongs to the carotenoid/retinoid oxidoreductase family. CrtN subfamily.</text>
</comment>
<dbReference type="KEGG" id="cohn:KCTCHS21_30300"/>
<proteinExistence type="inferred from homology"/>
<dbReference type="PANTHER" id="PTHR43734:SF1">
    <property type="entry name" value="PHYTOENE DESATURASE"/>
    <property type="match status" value="1"/>
</dbReference>
<keyword evidence="3 5" id="KW-0560">Oxidoreductase</keyword>
<keyword evidence="2 5" id="KW-0125">Carotenoid biosynthesis</keyword>
<evidence type="ECO:0000256" key="4">
    <source>
        <dbReference type="ARBA" id="ARBA00038322"/>
    </source>
</evidence>
<dbReference type="Pfam" id="PF01593">
    <property type="entry name" value="Amino_oxidase"/>
    <property type="match status" value="1"/>
</dbReference>
<evidence type="ECO:0000256" key="3">
    <source>
        <dbReference type="ARBA" id="ARBA00023002"/>
    </source>
</evidence>
<evidence type="ECO:0000256" key="2">
    <source>
        <dbReference type="ARBA" id="ARBA00022746"/>
    </source>
</evidence>
<dbReference type="Proteomes" id="UP000289856">
    <property type="component" value="Chromosome"/>
</dbReference>
<dbReference type="InterPro" id="IPR002937">
    <property type="entry name" value="Amino_oxidase"/>
</dbReference>
<keyword evidence="8" id="KW-1185">Reference proteome</keyword>